<dbReference type="AlphaFoldDB" id="A0A1H3MI65"/>
<accession>A0A1H3MI65</accession>
<dbReference type="Proteomes" id="UP000198640">
    <property type="component" value="Unassembled WGS sequence"/>
</dbReference>
<dbReference type="EMBL" id="FNOY01000060">
    <property type="protein sequence ID" value="SDY75775.1"/>
    <property type="molecule type" value="Genomic_DNA"/>
</dbReference>
<dbReference type="RefSeq" id="WP_090415341.1">
    <property type="nucleotide sequence ID" value="NZ_FNOY01000060.1"/>
</dbReference>
<evidence type="ECO:0000313" key="3">
    <source>
        <dbReference type="EMBL" id="SDY75775.1"/>
    </source>
</evidence>
<dbReference type="SUPFAM" id="SSF51306">
    <property type="entry name" value="LexA/Signal peptidase"/>
    <property type="match status" value="1"/>
</dbReference>
<dbReference type="Gene3D" id="2.10.109.10">
    <property type="entry name" value="Umud Fragment, subunit A"/>
    <property type="match status" value="1"/>
</dbReference>
<dbReference type="Pfam" id="PF10502">
    <property type="entry name" value="Peptidase_S26"/>
    <property type="match status" value="1"/>
</dbReference>
<evidence type="ECO:0000256" key="1">
    <source>
        <dbReference type="SAM" id="Phobius"/>
    </source>
</evidence>
<dbReference type="OrthoDB" id="5564030at2"/>
<name>A0A1H3MI65_9PROT</name>
<dbReference type="GO" id="GO:0004252">
    <property type="term" value="F:serine-type endopeptidase activity"/>
    <property type="evidence" value="ECO:0007669"/>
    <property type="project" value="InterPro"/>
</dbReference>
<sequence>MADTLYAHISRLLPLYLWLLVGCIAVGRSYLLAFNLSDSLPGTIFLIQKEKGLNPRPGERVAFLYGGGGPYGAGTVFVKIVKGVSGSYVTAKAVEAGGYDYFVDEAFVGRSKPLSKTGFPLKKGPIGQIPRHHYYLTAPHPDSLDSRYAWVGWVARDRIIGRAYRIF</sequence>
<dbReference type="InterPro" id="IPR019533">
    <property type="entry name" value="Peptidase_S26"/>
</dbReference>
<protein>
    <submittedName>
        <fullName evidence="3">Conjugal transfer pilin signal peptidase TrbI</fullName>
    </submittedName>
</protein>
<feature type="domain" description="Peptidase S26" evidence="2">
    <location>
        <begin position="18"/>
        <end position="164"/>
    </location>
</feature>
<gene>
    <name evidence="3" type="ORF">SAMN05421881_106012</name>
</gene>
<evidence type="ECO:0000313" key="4">
    <source>
        <dbReference type="Proteomes" id="UP000198640"/>
    </source>
</evidence>
<organism evidence="3 4">
    <name type="scientific">Nitrosomonas halophila</name>
    <dbReference type="NCBI Taxonomy" id="44576"/>
    <lineage>
        <taxon>Bacteria</taxon>
        <taxon>Pseudomonadati</taxon>
        <taxon>Pseudomonadota</taxon>
        <taxon>Betaproteobacteria</taxon>
        <taxon>Nitrosomonadales</taxon>
        <taxon>Nitrosomonadaceae</taxon>
        <taxon>Nitrosomonas</taxon>
    </lineage>
</organism>
<keyword evidence="1" id="KW-0812">Transmembrane</keyword>
<dbReference type="GO" id="GO:0006465">
    <property type="term" value="P:signal peptide processing"/>
    <property type="evidence" value="ECO:0007669"/>
    <property type="project" value="InterPro"/>
</dbReference>
<dbReference type="STRING" id="44576.SAMN05421881_106012"/>
<reference evidence="3 4" key="1">
    <citation type="submission" date="2016-10" db="EMBL/GenBank/DDBJ databases">
        <authorList>
            <person name="de Groot N.N."/>
        </authorList>
    </citation>
    <scope>NUCLEOTIDE SEQUENCE [LARGE SCALE GENOMIC DNA]</scope>
    <source>
        <strain evidence="3 4">Nm1</strain>
    </source>
</reference>
<feature type="transmembrane region" description="Helical" evidence="1">
    <location>
        <begin position="12"/>
        <end position="31"/>
    </location>
</feature>
<keyword evidence="4" id="KW-1185">Reference proteome</keyword>
<keyword evidence="1" id="KW-0472">Membrane</keyword>
<keyword evidence="1" id="KW-1133">Transmembrane helix</keyword>
<proteinExistence type="predicted"/>
<evidence type="ECO:0000259" key="2">
    <source>
        <dbReference type="Pfam" id="PF10502"/>
    </source>
</evidence>
<dbReference type="InterPro" id="IPR036286">
    <property type="entry name" value="LexA/Signal_pep-like_sf"/>
</dbReference>